<feature type="region of interest" description="Disordered" evidence="1">
    <location>
        <begin position="553"/>
        <end position="572"/>
    </location>
</feature>
<comment type="caution">
    <text evidence="2">The sequence shown here is derived from an EMBL/GenBank/DDBJ whole genome shotgun (WGS) entry which is preliminary data.</text>
</comment>
<dbReference type="GO" id="GO:0006406">
    <property type="term" value="P:mRNA export from nucleus"/>
    <property type="evidence" value="ECO:0007669"/>
    <property type="project" value="TreeGrafter"/>
</dbReference>
<feature type="compositionally biased region" description="Pro residues" evidence="1">
    <location>
        <begin position="593"/>
        <end position="602"/>
    </location>
</feature>
<dbReference type="PANTHER" id="PTHR13265">
    <property type="entry name" value="THO COMPLEX SUBUNIT 1"/>
    <property type="match status" value="1"/>
</dbReference>
<proteinExistence type="predicted"/>
<dbReference type="EMBL" id="VDMD01000016">
    <property type="protein sequence ID" value="TRM61628.1"/>
    <property type="molecule type" value="Genomic_DNA"/>
</dbReference>
<feature type="compositionally biased region" description="Low complexity" evidence="1">
    <location>
        <begin position="671"/>
        <end position="685"/>
    </location>
</feature>
<feature type="region of interest" description="Disordered" evidence="1">
    <location>
        <begin position="472"/>
        <end position="494"/>
    </location>
</feature>
<feature type="region of interest" description="Disordered" evidence="1">
    <location>
        <begin position="199"/>
        <end position="236"/>
    </location>
</feature>
<feature type="compositionally biased region" description="Basic and acidic residues" evidence="1">
    <location>
        <begin position="657"/>
        <end position="669"/>
    </location>
</feature>
<feature type="compositionally biased region" description="Basic and acidic residues" evidence="1">
    <location>
        <begin position="216"/>
        <end position="233"/>
    </location>
</feature>
<dbReference type="Proteomes" id="UP000320762">
    <property type="component" value="Unassembled WGS sequence"/>
</dbReference>
<keyword evidence="2" id="KW-0648">Protein biosynthesis</keyword>
<feature type="compositionally biased region" description="Low complexity" evidence="1">
    <location>
        <begin position="302"/>
        <end position="311"/>
    </location>
</feature>
<feature type="compositionally biased region" description="Basic residues" evidence="1">
    <location>
        <begin position="476"/>
        <end position="492"/>
    </location>
</feature>
<name>A0A550CA06_9AGAR</name>
<evidence type="ECO:0000313" key="3">
    <source>
        <dbReference type="Proteomes" id="UP000320762"/>
    </source>
</evidence>
<feature type="region of interest" description="Disordered" evidence="1">
    <location>
        <begin position="299"/>
        <end position="320"/>
    </location>
</feature>
<dbReference type="Pfam" id="PF11957">
    <property type="entry name" value="efThoc1"/>
    <property type="match status" value="1"/>
</dbReference>
<feature type="region of interest" description="Disordered" evidence="1">
    <location>
        <begin position="582"/>
        <end position="605"/>
    </location>
</feature>
<evidence type="ECO:0000313" key="2">
    <source>
        <dbReference type="EMBL" id="TRM61628.1"/>
    </source>
</evidence>
<dbReference type="OrthoDB" id="9402762at2759"/>
<sequence length="703" mass="79551">MVRRAHLDQLLDALPSPVTQDDIRSAVQQMLDSTRGEGTSENRKGRWEYLLKQDCLKLAATEAQALKDPETDYYERLQLRLDIALAFFELDAWEHSSFYGIIYDVLETHTAASCSVVFDWLQARASRVLSGITPKNGLVLLRMLNALLKRLSKTGATEFCGRIMTYLSSAFPMSDKSGVNLRGEYGPVWEGVLEPPVQEEAVAEAKEEKEDEDVKMEDTDHQKQSEPERKEDNAMQVDADASKSAQLSKEKTDLYQTFWSLQLPFSRPPLFGTGPEMMTKFRESVNKILPVIKEATAKERAMMGSRSGASSAKRKREPEISADANSAEYFFAKYLTSPDLLDLEIADTQFRRQFLLQLLVLLHHLLTFTPTAKAAIAAMQAEVKHRSLQMDFTLESDNERWVIETYRKAMEELRQTTPNGRIFADTVAVILEREKNWVTWKAIMCPPFDKEPWFEEVNTLSGEKRRITSLREATKRARSSLHQKPPPWKHSHGSASLTEVWEFGYEGIEDLAKGRLDDEPAETKPEEELESWVRRAQLEQRRIDTRLRQLEQMRRRQQPKPAPPPPTEPSEAITADAVDEPAKPEIKPDAEPPKPAPPPPPINDHVITQSEQAKERWNWLGLRAVRTSLYCSFAGVQAAPCKNEVEDWQNYIRSQREKAKALGRDEDARTASPAPVAASAPVGGSDTVPVPVAPEVTKMEVDA</sequence>
<feature type="compositionally biased region" description="Basic and acidic residues" evidence="1">
    <location>
        <begin position="582"/>
        <end position="592"/>
    </location>
</feature>
<dbReference type="STRING" id="97359.A0A550CA06"/>
<keyword evidence="3" id="KW-1185">Reference proteome</keyword>
<dbReference type="PANTHER" id="PTHR13265:SF0">
    <property type="entry name" value="HPR1"/>
    <property type="match status" value="1"/>
</dbReference>
<accession>A0A550CA06</accession>
<organism evidence="2 3">
    <name type="scientific">Schizophyllum amplum</name>
    <dbReference type="NCBI Taxonomy" id="97359"/>
    <lineage>
        <taxon>Eukaryota</taxon>
        <taxon>Fungi</taxon>
        <taxon>Dikarya</taxon>
        <taxon>Basidiomycota</taxon>
        <taxon>Agaricomycotina</taxon>
        <taxon>Agaricomycetes</taxon>
        <taxon>Agaricomycetidae</taxon>
        <taxon>Agaricales</taxon>
        <taxon>Schizophyllaceae</taxon>
        <taxon>Schizophyllum</taxon>
    </lineage>
</organism>
<reference evidence="2 3" key="1">
    <citation type="journal article" date="2019" name="New Phytol.">
        <title>Comparative genomics reveals unique wood-decay strategies and fruiting body development in the Schizophyllaceae.</title>
        <authorList>
            <person name="Almasi E."/>
            <person name="Sahu N."/>
            <person name="Krizsan K."/>
            <person name="Balint B."/>
            <person name="Kovacs G.M."/>
            <person name="Kiss B."/>
            <person name="Cseklye J."/>
            <person name="Drula E."/>
            <person name="Henrissat B."/>
            <person name="Nagy I."/>
            <person name="Chovatia M."/>
            <person name="Adam C."/>
            <person name="LaButti K."/>
            <person name="Lipzen A."/>
            <person name="Riley R."/>
            <person name="Grigoriev I.V."/>
            <person name="Nagy L.G."/>
        </authorList>
    </citation>
    <scope>NUCLEOTIDE SEQUENCE [LARGE SCALE GENOMIC DNA]</scope>
    <source>
        <strain evidence="2 3">NL-1724</strain>
    </source>
</reference>
<feature type="region of interest" description="Disordered" evidence="1">
    <location>
        <begin position="657"/>
        <end position="703"/>
    </location>
</feature>
<evidence type="ECO:0000256" key="1">
    <source>
        <dbReference type="SAM" id="MobiDB-lite"/>
    </source>
</evidence>
<dbReference type="InterPro" id="IPR021861">
    <property type="entry name" value="THO_THOC1"/>
</dbReference>
<protein>
    <submittedName>
        <fullName evidence="2">THO complex subunit 1 transcription elongation factor-domain-containing protein</fullName>
    </submittedName>
</protein>
<dbReference type="AlphaFoldDB" id="A0A550CA06"/>
<dbReference type="GO" id="GO:0000445">
    <property type="term" value="C:THO complex part of transcription export complex"/>
    <property type="evidence" value="ECO:0007669"/>
    <property type="project" value="TreeGrafter"/>
</dbReference>
<dbReference type="GO" id="GO:0003746">
    <property type="term" value="F:translation elongation factor activity"/>
    <property type="evidence" value="ECO:0007669"/>
    <property type="project" value="UniProtKB-KW"/>
</dbReference>
<keyword evidence="2" id="KW-0251">Elongation factor</keyword>
<gene>
    <name evidence="2" type="ORF">BD626DRAFT_80832</name>
</gene>